<dbReference type="Gene3D" id="3.90.180.10">
    <property type="entry name" value="Medium-chain alcohol dehydrogenases, catalytic domain"/>
    <property type="match status" value="1"/>
</dbReference>
<feature type="domain" description="Enoyl reductase (ER)" evidence="1">
    <location>
        <begin position="10"/>
        <end position="317"/>
    </location>
</feature>
<dbReference type="InterPro" id="IPR013154">
    <property type="entry name" value="ADH-like_N"/>
</dbReference>
<dbReference type="STRING" id="990371.SAMN05421813_10273"/>
<sequence length="323" mass="35103">MKAAIFKKYGPPEVLHIEEVKKPVPNKNQVLIRNYSTSVNSADWRLRKPDPFAVRLVFGLFNPKKSKQILGGVFAGIVEELGSKVTGFKAGDRVFGMTGMAMGTYAEYVCVAENSPIGLIPPNFNFCEAASIPFGATTSLHFLRKANIQKGQSILIYGASGALGTAAIQLAKYFGAEVTAVCSASNKALVKAIGADHHIDYTQETFKLGSKRYDIVFETVNKQSFADSIKCLKEKGILILGSAGISETLQGILSNISGKHKVISGLAMEKPEEIRYIQNLMADGHLHAVIDRIYSLEEIADAHRYVEAGHKKGNVVVEIGEQL</sequence>
<dbReference type="SUPFAM" id="SSF51735">
    <property type="entry name" value="NAD(P)-binding Rossmann-fold domains"/>
    <property type="match status" value="1"/>
</dbReference>
<dbReference type="SMART" id="SM00829">
    <property type="entry name" value="PKS_ER"/>
    <property type="match status" value="1"/>
</dbReference>
<gene>
    <name evidence="2" type="ORF">SAMN05421813_10273</name>
</gene>
<dbReference type="PANTHER" id="PTHR44013">
    <property type="entry name" value="ZINC-TYPE ALCOHOL DEHYDROGENASE-LIKE PROTEIN C16A3.02C"/>
    <property type="match status" value="1"/>
</dbReference>
<dbReference type="InterPro" id="IPR011032">
    <property type="entry name" value="GroES-like_sf"/>
</dbReference>
<dbReference type="Proteomes" id="UP000199226">
    <property type="component" value="Unassembled WGS sequence"/>
</dbReference>
<evidence type="ECO:0000313" key="2">
    <source>
        <dbReference type="EMBL" id="SDL76425.1"/>
    </source>
</evidence>
<dbReference type="EMBL" id="FNHH01000002">
    <property type="protein sequence ID" value="SDL76425.1"/>
    <property type="molecule type" value="Genomic_DNA"/>
</dbReference>
<keyword evidence="3" id="KW-1185">Reference proteome</keyword>
<dbReference type="Pfam" id="PF08240">
    <property type="entry name" value="ADH_N"/>
    <property type="match status" value="1"/>
</dbReference>
<dbReference type="InterPro" id="IPR020843">
    <property type="entry name" value="ER"/>
</dbReference>
<organism evidence="2 3">
    <name type="scientific">Daejeonella rubra</name>
    <dbReference type="NCBI Taxonomy" id="990371"/>
    <lineage>
        <taxon>Bacteria</taxon>
        <taxon>Pseudomonadati</taxon>
        <taxon>Bacteroidota</taxon>
        <taxon>Sphingobacteriia</taxon>
        <taxon>Sphingobacteriales</taxon>
        <taxon>Sphingobacteriaceae</taxon>
        <taxon>Daejeonella</taxon>
    </lineage>
</organism>
<dbReference type="Pfam" id="PF13602">
    <property type="entry name" value="ADH_zinc_N_2"/>
    <property type="match status" value="1"/>
</dbReference>
<dbReference type="CDD" id="cd08267">
    <property type="entry name" value="MDR1"/>
    <property type="match status" value="1"/>
</dbReference>
<protein>
    <submittedName>
        <fullName evidence="2">NADPH:quinone reductase</fullName>
    </submittedName>
</protein>
<dbReference type="PANTHER" id="PTHR44013:SF1">
    <property type="entry name" value="ZINC-TYPE ALCOHOL DEHYDROGENASE-LIKE PROTEIN C16A3.02C"/>
    <property type="match status" value="1"/>
</dbReference>
<reference evidence="3" key="1">
    <citation type="submission" date="2016-10" db="EMBL/GenBank/DDBJ databases">
        <authorList>
            <person name="Varghese N."/>
            <person name="Submissions S."/>
        </authorList>
    </citation>
    <scope>NUCLEOTIDE SEQUENCE [LARGE SCALE GENOMIC DNA]</scope>
    <source>
        <strain evidence="3">DSM 24536</strain>
    </source>
</reference>
<dbReference type="InterPro" id="IPR052733">
    <property type="entry name" value="Chloroplast_QOR"/>
</dbReference>
<name>A0A1G9MRZ3_9SPHI</name>
<evidence type="ECO:0000313" key="3">
    <source>
        <dbReference type="Proteomes" id="UP000199226"/>
    </source>
</evidence>
<dbReference type="SUPFAM" id="SSF50129">
    <property type="entry name" value="GroES-like"/>
    <property type="match status" value="1"/>
</dbReference>
<dbReference type="Gene3D" id="3.40.50.720">
    <property type="entry name" value="NAD(P)-binding Rossmann-like Domain"/>
    <property type="match status" value="1"/>
</dbReference>
<dbReference type="InterPro" id="IPR036291">
    <property type="entry name" value="NAD(P)-bd_dom_sf"/>
</dbReference>
<dbReference type="RefSeq" id="WP_090698655.1">
    <property type="nucleotide sequence ID" value="NZ_FNHH01000002.1"/>
</dbReference>
<proteinExistence type="predicted"/>
<accession>A0A1G9MRZ3</accession>
<dbReference type="GO" id="GO:0016491">
    <property type="term" value="F:oxidoreductase activity"/>
    <property type="evidence" value="ECO:0007669"/>
    <property type="project" value="InterPro"/>
</dbReference>
<dbReference type="OrthoDB" id="9787435at2"/>
<dbReference type="AlphaFoldDB" id="A0A1G9MRZ3"/>
<evidence type="ECO:0000259" key="1">
    <source>
        <dbReference type="SMART" id="SM00829"/>
    </source>
</evidence>